<comment type="caution">
    <text evidence="1">The sequence shown here is derived from an EMBL/GenBank/DDBJ whole genome shotgun (WGS) entry which is preliminary data.</text>
</comment>
<name>A0A6L8LHX5_9RHOB</name>
<protein>
    <submittedName>
        <fullName evidence="1">Uncharacterized protein</fullName>
    </submittedName>
</protein>
<gene>
    <name evidence="1" type="ORF">GR167_09715</name>
</gene>
<accession>A0A6L8LHX5</accession>
<dbReference type="RefSeq" id="WP_160973265.1">
    <property type="nucleotide sequence ID" value="NZ_WWEN01000003.1"/>
</dbReference>
<proteinExistence type="predicted"/>
<dbReference type="Proteomes" id="UP000479043">
    <property type="component" value="Unassembled WGS sequence"/>
</dbReference>
<dbReference type="AlphaFoldDB" id="A0A6L8LHX5"/>
<organism evidence="1 2">
    <name type="scientific">Thalassovita mangrovi</name>
    <dbReference type="NCBI Taxonomy" id="2692236"/>
    <lineage>
        <taxon>Bacteria</taxon>
        <taxon>Pseudomonadati</taxon>
        <taxon>Pseudomonadota</taxon>
        <taxon>Alphaproteobacteria</taxon>
        <taxon>Rhodobacterales</taxon>
        <taxon>Roseobacteraceae</taxon>
        <taxon>Thalassovita</taxon>
    </lineage>
</organism>
<dbReference type="EMBL" id="WWEN01000003">
    <property type="protein sequence ID" value="MYM55584.1"/>
    <property type="molecule type" value="Genomic_DNA"/>
</dbReference>
<evidence type="ECO:0000313" key="2">
    <source>
        <dbReference type="Proteomes" id="UP000479043"/>
    </source>
</evidence>
<keyword evidence="2" id="KW-1185">Reference proteome</keyword>
<sequence length="154" mass="16869">MGGGRQGIATVVVDARLRDLTGRVRQFLEPRWTAWLRSQGCPKMVTPSQGTCGRSSLFLSRVLQDNGYPAEFAAGHPAEGRKGFLTSEGWKGHAWVESGGLILDVTADQFGLPPVVITGAGDPRFGRGTDWTAPEFISRRQRMVEELLADWAQQ</sequence>
<evidence type="ECO:0000313" key="1">
    <source>
        <dbReference type="EMBL" id="MYM55584.1"/>
    </source>
</evidence>
<reference evidence="1 2" key="1">
    <citation type="submission" date="2020-01" db="EMBL/GenBank/DDBJ databases">
        <authorList>
            <person name="Chen S."/>
        </authorList>
    </citation>
    <scope>NUCLEOTIDE SEQUENCE [LARGE SCALE GENOMIC DNA]</scope>
    <source>
        <strain evidence="1 2">GS-10</strain>
    </source>
</reference>